<dbReference type="EMBL" id="BDUD01000001">
    <property type="protein sequence ID" value="GBG18460.1"/>
    <property type="molecule type" value="Genomic_DNA"/>
</dbReference>
<protein>
    <submittedName>
        <fullName evidence="2">Uncharacterized protein</fullName>
    </submittedName>
</protein>
<keyword evidence="3" id="KW-1185">Reference proteome</keyword>
<dbReference type="Proteomes" id="UP000245124">
    <property type="component" value="Unassembled WGS sequence"/>
</dbReference>
<evidence type="ECO:0000313" key="2">
    <source>
        <dbReference type="EMBL" id="GBG18460.1"/>
    </source>
</evidence>
<proteinExistence type="predicted"/>
<accession>A0A2R5FID2</accession>
<evidence type="ECO:0000313" key="3">
    <source>
        <dbReference type="Proteomes" id="UP000245124"/>
    </source>
</evidence>
<keyword evidence="1" id="KW-1133">Transmembrane helix</keyword>
<gene>
    <name evidence="2" type="ORF">NIES4072_21250</name>
</gene>
<evidence type="ECO:0000256" key="1">
    <source>
        <dbReference type="SAM" id="Phobius"/>
    </source>
</evidence>
<keyword evidence="1" id="KW-0472">Membrane</keyword>
<comment type="caution">
    <text evidence="2">The sequence shown here is derived from an EMBL/GenBank/DDBJ whole genome shotgun (WGS) entry which is preliminary data.</text>
</comment>
<organism evidence="2 3">
    <name type="scientific">Nostoc commune NIES-4072</name>
    <dbReference type="NCBI Taxonomy" id="2005467"/>
    <lineage>
        <taxon>Bacteria</taxon>
        <taxon>Bacillati</taxon>
        <taxon>Cyanobacteriota</taxon>
        <taxon>Cyanophyceae</taxon>
        <taxon>Nostocales</taxon>
        <taxon>Nostocaceae</taxon>
        <taxon>Nostoc</taxon>
    </lineage>
</organism>
<dbReference type="AlphaFoldDB" id="A0A2R5FID2"/>
<feature type="transmembrane region" description="Helical" evidence="1">
    <location>
        <begin position="6"/>
        <end position="21"/>
    </location>
</feature>
<keyword evidence="1" id="KW-0812">Transmembrane</keyword>
<sequence length="133" mass="15334">MFLHFAYIGMCLLSIVISFYVKDKFENFLERNTTIANEKSLEDYKKLVRLNMYGALIQIVLFVGAFVSGIAYILNQGCTGVFSFFLLWFAASVMKQLGQVEEKVRTLSCATAELERQYTKISHTWKKKAFPDF</sequence>
<reference evidence="2 3" key="1">
    <citation type="submission" date="2017-06" db="EMBL/GenBank/DDBJ databases">
        <title>Genome sequencing of cyanobaciteial culture collection at National Institute for Environmental Studies (NIES).</title>
        <authorList>
            <person name="Hirose Y."/>
            <person name="Shimura Y."/>
            <person name="Fujisawa T."/>
            <person name="Nakamura Y."/>
            <person name="Kawachi M."/>
        </authorList>
    </citation>
    <scope>NUCLEOTIDE SEQUENCE [LARGE SCALE GENOMIC DNA]</scope>
    <source>
        <strain evidence="2 3">NIES-4072</strain>
    </source>
</reference>
<name>A0A2R5FID2_NOSCO</name>
<feature type="transmembrane region" description="Helical" evidence="1">
    <location>
        <begin position="53"/>
        <end position="74"/>
    </location>
</feature>